<keyword evidence="7" id="KW-0732">Signal</keyword>
<dbReference type="PANTHER" id="PTHR15549">
    <property type="entry name" value="PAIRED IMMUNOGLOBULIN-LIKE TYPE 2 RECEPTOR"/>
    <property type="match status" value="1"/>
</dbReference>
<evidence type="ECO:0000256" key="2">
    <source>
        <dbReference type="ARBA" id="ARBA00022692"/>
    </source>
</evidence>
<keyword evidence="4 6" id="KW-0472">Membrane</keyword>
<feature type="region of interest" description="Disordered" evidence="5">
    <location>
        <begin position="182"/>
        <end position="208"/>
    </location>
</feature>
<evidence type="ECO:0000256" key="6">
    <source>
        <dbReference type="SAM" id="Phobius"/>
    </source>
</evidence>
<dbReference type="EMBL" id="KN822045">
    <property type="protein sequence ID" value="KIM62174.1"/>
    <property type="molecule type" value="Genomic_DNA"/>
</dbReference>
<dbReference type="AlphaFoldDB" id="A0A0C3E0Z9"/>
<gene>
    <name evidence="8" type="ORF">SCLCIDRAFT_849521</name>
</gene>
<accession>A0A0C3E0Z9</accession>
<evidence type="ECO:0000256" key="1">
    <source>
        <dbReference type="ARBA" id="ARBA00004167"/>
    </source>
</evidence>
<reference evidence="8 9" key="1">
    <citation type="submission" date="2014-04" db="EMBL/GenBank/DDBJ databases">
        <authorList>
            <consortium name="DOE Joint Genome Institute"/>
            <person name="Kuo A."/>
            <person name="Kohler A."/>
            <person name="Nagy L.G."/>
            <person name="Floudas D."/>
            <person name="Copeland A."/>
            <person name="Barry K.W."/>
            <person name="Cichocki N."/>
            <person name="Veneault-Fourrey C."/>
            <person name="LaButti K."/>
            <person name="Lindquist E.A."/>
            <person name="Lipzen A."/>
            <person name="Lundell T."/>
            <person name="Morin E."/>
            <person name="Murat C."/>
            <person name="Sun H."/>
            <person name="Tunlid A."/>
            <person name="Henrissat B."/>
            <person name="Grigoriev I.V."/>
            <person name="Hibbett D.S."/>
            <person name="Martin F."/>
            <person name="Nordberg H.P."/>
            <person name="Cantor M.N."/>
            <person name="Hua S.X."/>
        </authorList>
    </citation>
    <scope>NUCLEOTIDE SEQUENCE [LARGE SCALE GENOMIC DNA]</scope>
    <source>
        <strain evidence="8 9">Foug A</strain>
    </source>
</reference>
<reference evidence="9" key="2">
    <citation type="submission" date="2015-01" db="EMBL/GenBank/DDBJ databases">
        <title>Evolutionary Origins and Diversification of the Mycorrhizal Mutualists.</title>
        <authorList>
            <consortium name="DOE Joint Genome Institute"/>
            <consortium name="Mycorrhizal Genomics Consortium"/>
            <person name="Kohler A."/>
            <person name="Kuo A."/>
            <person name="Nagy L.G."/>
            <person name="Floudas D."/>
            <person name="Copeland A."/>
            <person name="Barry K.W."/>
            <person name="Cichocki N."/>
            <person name="Veneault-Fourrey C."/>
            <person name="LaButti K."/>
            <person name="Lindquist E.A."/>
            <person name="Lipzen A."/>
            <person name="Lundell T."/>
            <person name="Morin E."/>
            <person name="Murat C."/>
            <person name="Riley R."/>
            <person name="Ohm R."/>
            <person name="Sun H."/>
            <person name="Tunlid A."/>
            <person name="Henrissat B."/>
            <person name="Grigoriev I.V."/>
            <person name="Hibbett D.S."/>
            <person name="Martin F."/>
        </authorList>
    </citation>
    <scope>NUCLEOTIDE SEQUENCE [LARGE SCALE GENOMIC DNA]</scope>
    <source>
        <strain evidence="9">Foug A</strain>
    </source>
</reference>
<feature type="chain" id="PRO_5002163680" description="Mid2 domain-containing protein" evidence="7">
    <location>
        <begin position="30"/>
        <end position="318"/>
    </location>
</feature>
<evidence type="ECO:0000313" key="9">
    <source>
        <dbReference type="Proteomes" id="UP000053989"/>
    </source>
</evidence>
<keyword evidence="3 6" id="KW-1133">Transmembrane helix</keyword>
<dbReference type="GO" id="GO:0016020">
    <property type="term" value="C:membrane"/>
    <property type="evidence" value="ECO:0007669"/>
    <property type="project" value="UniProtKB-SubCell"/>
</dbReference>
<dbReference type="OrthoDB" id="2526171at2759"/>
<evidence type="ECO:0008006" key="10">
    <source>
        <dbReference type="Google" id="ProtNLM"/>
    </source>
</evidence>
<organism evidence="8 9">
    <name type="scientific">Scleroderma citrinum Foug A</name>
    <dbReference type="NCBI Taxonomy" id="1036808"/>
    <lineage>
        <taxon>Eukaryota</taxon>
        <taxon>Fungi</taxon>
        <taxon>Dikarya</taxon>
        <taxon>Basidiomycota</taxon>
        <taxon>Agaricomycotina</taxon>
        <taxon>Agaricomycetes</taxon>
        <taxon>Agaricomycetidae</taxon>
        <taxon>Boletales</taxon>
        <taxon>Sclerodermatineae</taxon>
        <taxon>Sclerodermataceae</taxon>
        <taxon>Scleroderma</taxon>
    </lineage>
</organism>
<sequence>MLPSKLRQWMSLSILTIGLLSTRPLRASAQQSNVSCLAEYGWMDNSIGQDPCLVSAFLQGACTGGQFDMSSLGPGAFYAGPCMDEINPCECNTITYNLIAACSICQNQTYIRWSTWSANCATVYPGVYPVTIPFGTAIPHWAYQDVTKTDDFNATIAQLAGDAPESTATHTQATSTAVISTTPPASITLGGNTGTQSPTPTPSSSKSNTGMIVGVAVGGTVAAGAIAVLITWLYVRRRRRQTRALSGDTLSTPTSAFADPATQLKLYDPSDPCTFPVSPPTIYMSPFFIHQNNTIHSNVRAAQGGHPITYSGAPELQL</sequence>
<evidence type="ECO:0000256" key="7">
    <source>
        <dbReference type="SAM" id="SignalP"/>
    </source>
</evidence>
<evidence type="ECO:0000256" key="4">
    <source>
        <dbReference type="ARBA" id="ARBA00023136"/>
    </source>
</evidence>
<comment type="subcellular location">
    <subcellularLocation>
        <location evidence="1">Membrane</location>
        <topology evidence="1">Single-pass membrane protein</topology>
    </subcellularLocation>
</comment>
<evidence type="ECO:0000313" key="8">
    <source>
        <dbReference type="EMBL" id="KIM62174.1"/>
    </source>
</evidence>
<dbReference type="InParanoid" id="A0A0C3E0Z9"/>
<protein>
    <recommendedName>
        <fullName evidence="10">Mid2 domain-containing protein</fullName>
    </recommendedName>
</protein>
<dbReference type="STRING" id="1036808.A0A0C3E0Z9"/>
<feature type="signal peptide" evidence="7">
    <location>
        <begin position="1"/>
        <end position="29"/>
    </location>
</feature>
<evidence type="ECO:0000256" key="3">
    <source>
        <dbReference type="ARBA" id="ARBA00022989"/>
    </source>
</evidence>
<name>A0A0C3E0Z9_9AGAM</name>
<feature type="compositionally biased region" description="Low complexity" evidence="5">
    <location>
        <begin position="194"/>
        <end position="208"/>
    </location>
</feature>
<feature type="transmembrane region" description="Helical" evidence="6">
    <location>
        <begin position="211"/>
        <end position="235"/>
    </location>
</feature>
<dbReference type="HOGENOM" id="CLU_053888_2_0_1"/>
<keyword evidence="9" id="KW-1185">Reference proteome</keyword>
<dbReference type="InterPro" id="IPR051694">
    <property type="entry name" value="Immunoregulatory_rcpt-like"/>
</dbReference>
<evidence type="ECO:0000256" key="5">
    <source>
        <dbReference type="SAM" id="MobiDB-lite"/>
    </source>
</evidence>
<proteinExistence type="predicted"/>
<dbReference type="PANTHER" id="PTHR15549:SF26">
    <property type="entry name" value="AXIAL BUDDING PATTERN PROTEIN 2-RELATED"/>
    <property type="match status" value="1"/>
</dbReference>
<keyword evidence="2 6" id="KW-0812">Transmembrane</keyword>
<dbReference type="Proteomes" id="UP000053989">
    <property type="component" value="Unassembled WGS sequence"/>
</dbReference>
<dbReference type="GO" id="GO:0071944">
    <property type="term" value="C:cell periphery"/>
    <property type="evidence" value="ECO:0007669"/>
    <property type="project" value="UniProtKB-ARBA"/>
</dbReference>